<name>A0A177MWA4_9GAMM</name>
<dbReference type="AlphaFoldDB" id="A0A177MWA4"/>
<dbReference type="RefSeq" id="WP_066987753.1">
    <property type="nucleotide sequence ID" value="NZ_LUUI01000161.1"/>
</dbReference>
<dbReference type="EMBL" id="LUUI01000161">
    <property type="protein sequence ID" value="OAI09988.1"/>
    <property type="molecule type" value="Genomic_DNA"/>
</dbReference>
<protein>
    <recommendedName>
        <fullName evidence="3">Peptidase</fullName>
    </recommendedName>
</protein>
<reference evidence="1 2" key="1">
    <citation type="submission" date="2016-03" db="EMBL/GenBank/DDBJ databases">
        <authorList>
            <person name="Ploux O."/>
        </authorList>
    </citation>
    <scope>NUCLEOTIDE SEQUENCE [LARGE SCALE GENOMIC DNA]</scope>
    <source>
        <strain evidence="1 2">R-45370</strain>
    </source>
</reference>
<accession>A0A177MWA4</accession>
<evidence type="ECO:0008006" key="3">
    <source>
        <dbReference type="Google" id="ProtNLM"/>
    </source>
</evidence>
<dbReference type="OrthoDB" id="277390at2"/>
<comment type="caution">
    <text evidence="1">The sequence shown here is derived from an EMBL/GenBank/DDBJ whole genome shotgun (WGS) entry which is preliminary data.</text>
</comment>
<dbReference type="Pfam" id="PF07209">
    <property type="entry name" value="DUF1415"/>
    <property type="match status" value="1"/>
</dbReference>
<proteinExistence type="predicted"/>
<dbReference type="Proteomes" id="UP000078476">
    <property type="component" value="Unassembled WGS sequence"/>
</dbReference>
<evidence type="ECO:0000313" key="2">
    <source>
        <dbReference type="Proteomes" id="UP000078476"/>
    </source>
</evidence>
<organism evidence="1 2">
    <name type="scientific">Methylomonas lenta</name>
    <dbReference type="NCBI Taxonomy" id="980561"/>
    <lineage>
        <taxon>Bacteria</taxon>
        <taxon>Pseudomonadati</taxon>
        <taxon>Pseudomonadota</taxon>
        <taxon>Gammaproteobacteria</taxon>
        <taxon>Methylococcales</taxon>
        <taxon>Methylococcaceae</taxon>
        <taxon>Methylomonas</taxon>
    </lineage>
</organism>
<dbReference type="InterPro" id="IPR009858">
    <property type="entry name" value="DUF1415"/>
</dbReference>
<gene>
    <name evidence="1" type="ORF">A1359_17415</name>
</gene>
<evidence type="ECO:0000313" key="1">
    <source>
        <dbReference type="EMBL" id="OAI09988.1"/>
    </source>
</evidence>
<sequence>MIKQHIIHATQTWLKSFIIAFNICPFARREHERNTIRYQVADTENIEKQLGALIQECEYLDTHTETETTLLILPTGLNDFDDYLDLVAIAEQLLIEQNYEGVYQLASFHPAYRFENDLDDQEDPSNYTNRSPYPMLHIIRETSIDRAVANHPDPESIPVRNIKLTRELGLAKLHALLASCYE</sequence>
<keyword evidence="2" id="KW-1185">Reference proteome</keyword>